<dbReference type="Gene3D" id="2.60.120.430">
    <property type="entry name" value="Galactose-binding lectin"/>
    <property type="match status" value="1"/>
</dbReference>
<evidence type="ECO:0000256" key="1">
    <source>
        <dbReference type="ARBA" id="ARBA00004167"/>
    </source>
</evidence>
<dbReference type="CDD" id="cd14066">
    <property type="entry name" value="STKc_IRAK"/>
    <property type="match status" value="1"/>
</dbReference>
<evidence type="ECO:0000256" key="11">
    <source>
        <dbReference type="ARBA" id="ARBA00048679"/>
    </source>
</evidence>
<dbReference type="InterPro" id="IPR008271">
    <property type="entry name" value="Ser/Thr_kinase_AS"/>
</dbReference>
<evidence type="ECO:0000256" key="8">
    <source>
        <dbReference type="ARBA" id="ARBA00023136"/>
    </source>
</evidence>
<dbReference type="SUPFAM" id="SSF56112">
    <property type="entry name" value="Protein kinase-like (PK-like)"/>
    <property type="match status" value="1"/>
</dbReference>
<dbReference type="Proteomes" id="UP001605036">
    <property type="component" value="Unassembled WGS sequence"/>
</dbReference>
<evidence type="ECO:0000256" key="12">
    <source>
        <dbReference type="SAM" id="MobiDB-lite"/>
    </source>
</evidence>
<dbReference type="InterPro" id="IPR011009">
    <property type="entry name" value="Kinase-like_dom_sf"/>
</dbReference>
<dbReference type="InterPro" id="IPR001611">
    <property type="entry name" value="Leu-rich_rpt"/>
</dbReference>
<keyword evidence="17" id="KW-1185">Reference proteome</keyword>
<dbReference type="Pfam" id="PF07714">
    <property type="entry name" value="PK_Tyr_Ser-Thr"/>
    <property type="match status" value="1"/>
</dbReference>
<evidence type="ECO:0000259" key="15">
    <source>
        <dbReference type="PROSITE" id="PS50011"/>
    </source>
</evidence>
<dbReference type="Gene3D" id="3.80.10.10">
    <property type="entry name" value="Ribonuclease Inhibitor"/>
    <property type="match status" value="1"/>
</dbReference>
<evidence type="ECO:0000313" key="16">
    <source>
        <dbReference type="EMBL" id="KAL2636102.1"/>
    </source>
</evidence>
<accession>A0ABD1Z2B9</accession>
<evidence type="ECO:0000256" key="3">
    <source>
        <dbReference type="ARBA" id="ARBA00022614"/>
    </source>
</evidence>
<evidence type="ECO:0000256" key="13">
    <source>
        <dbReference type="SAM" id="Phobius"/>
    </source>
</evidence>
<dbReference type="PANTHER" id="PTHR45631:SF68">
    <property type="entry name" value="REPEAT FAMILY PROTEIN, PUTATIVE, EXPRESSED-RELATED"/>
    <property type="match status" value="1"/>
</dbReference>
<feature type="chain" id="PRO_5044877457" description="non-specific serine/threonine protein kinase" evidence="14">
    <location>
        <begin position="28"/>
        <end position="958"/>
    </location>
</feature>
<reference evidence="16 17" key="1">
    <citation type="submission" date="2024-09" db="EMBL/GenBank/DDBJ databases">
        <title>Chromosome-scale assembly of Riccia fluitans.</title>
        <authorList>
            <person name="Paukszto L."/>
            <person name="Sawicki J."/>
            <person name="Karawczyk K."/>
            <person name="Piernik-Szablinska J."/>
            <person name="Szczecinska M."/>
            <person name="Mazdziarz M."/>
        </authorList>
    </citation>
    <scope>NUCLEOTIDE SEQUENCE [LARGE SCALE GENOMIC DNA]</scope>
    <source>
        <strain evidence="16">Rf_01</strain>
        <tissue evidence="16">Aerial parts of the thallus</tissue>
    </source>
</reference>
<feature type="compositionally biased region" description="Polar residues" evidence="12">
    <location>
        <begin position="906"/>
        <end position="946"/>
    </location>
</feature>
<name>A0ABD1Z2B9_9MARC</name>
<evidence type="ECO:0000256" key="2">
    <source>
        <dbReference type="ARBA" id="ARBA00012513"/>
    </source>
</evidence>
<dbReference type="EC" id="2.7.11.1" evidence="2"/>
<keyword evidence="3" id="KW-0433">Leucine-rich repeat</keyword>
<dbReference type="FunFam" id="1.10.510.10:FF:001703">
    <property type="entry name" value="Predicted protein"/>
    <property type="match status" value="1"/>
</dbReference>
<evidence type="ECO:0000256" key="6">
    <source>
        <dbReference type="ARBA" id="ARBA00022737"/>
    </source>
</evidence>
<keyword evidence="6" id="KW-0677">Repeat</keyword>
<dbReference type="PANTHER" id="PTHR45631">
    <property type="entry name" value="OS07G0107800 PROTEIN-RELATED"/>
    <property type="match status" value="1"/>
</dbReference>
<organism evidence="16 17">
    <name type="scientific">Riccia fluitans</name>
    <dbReference type="NCBI Taxonomy" id="41844"/>
    <lineage>
        <taxon>Eukaryota</taxon>
        <taxon>Viridiplantae</taxon>
        <taxon>Streptophyta</taxon>
        <taxon>Embryophyta</taxon>
        <taxon>Marchantiophyta</taxon>
        <taxon>Marchantiopsida</taxon>
        <taxon>Marchantiidae</taxon>
        <taxon>Marchantiales</taxon>
        <taxon>Ricciaceae</taxon>
        <taxon>Riccia</taxon>
    </lineage>
</organism>
<feature type="compositionally biased region" description="Polar residues" evidence="12">
    <location>
        <begin position="583"/>
        <end position="600"/>
    </location>
</feature>
<dbReference type="FunFam" id="3.30.200.20:FF:000394">
    <property type="entry name" value="Leucine-rich repeat receptor-like protein kinase"/>
    <property type="match status" value="1"/>
</dbReference>
<dbReference type="EMBL" id="JBHFFA010000003">
    <property type="protein sequence ID" value="KAL2636102.1"/>
    <property type="molecule type" value="Genomic_DNA"/>
</dbReference>
<keyword evidence="8 13" id="KW-0472">Membrane</keyword>
<dbReference type="SMART" id="SM00220">
    <property type="entry name" value="S_TKc"/>
    <property type="match status" value="1"/>
</dbReference>
<feature type="domain" description="Protein kinase" evidence="15">
    <location>
        <begin position="626"/>
        <end position="899"/>
    </location>
</feature>
<evidence type="ECO:0000256" key="14">
    <source>
        <dbReference type="SAM" id="SignalP"/>
    </source>
</evidence>
<protein>
    <recommendedName>
        <fullName evidence="2">non-specific serine/threonine protein kinase</fullName>
        <ecNumber evidence="2">2.7.11.1</ecNumber>
    </recommendedName>
</protein>
<sequence>MTIIWWPGRHGFWHWMLLISLLNSASAQEPGFVSIDCGATSNSTDPTTGIHWTTDAPYISTGKNQVVDRTVKSNINEAQLQTLRYFPPGRSKHCYTLPATPNTTFLVRPTFLQGGIEPLVDSSFRLSIDSTIVEDLTWNAPDIDGVYSYEFVVATDLTSDVIIFCLLPSGGTTAFISTLELRPLAEGMYDVVYRRKYLQALVRFNIGASDSDPVIRYPDDPYDRAWYPYRGSISAAETTNEITADGLFDKPPSKVLQSAWIDPTSFWWQFTPQNSTLDKTKIFYVNLFFAEVQTLKPKDVRAFSLSLNGEMNYPNLTLGTEANVLFNKALTITRTGANFSFEILPGATLGPVLNGGEYYASIDLTLSSTDSRDVNSLEVFKSSLGLSSWAGDPCLPVPYDWVTCDMGSTPRVISIQLSNFNLTGTIPSSIEDLTALTDLWLDNNKFQGAIPDLSKLAKLKTLHLQNNLLSGGIPSTLASLTFLTELFLQNNKFSGPIPADLESKSGLNLQTSGNDKLCAPTENCPILPPDFTDDSGTTGGGGSKSGGSGAVIGGIVGGVIVAIIVIGLLVWFYCRKHRKPSPVTASSSSRPTPTGASNASARPPTGAAGVRQARAFSLHEVEVATSNYKTKIGEGGFGPVYYGRLPDGTEVAVKVNSETSNQGATEFSTEVSTLSRVHHKNLVSLLGYCEENESQILIYEFMSKGTLREHLYGREMKGKISWKQRLDVALNAAKGLEYLHNDCIPKIIHRDIKSNNILLNEKLLAKVADFGISKLAPEGDSNSTSGQTTIVRGTTGYLDPEYYAHSKLTQKSDVFSFGVVLLETISGRPPNSKDYNLVEWARRQLNSNDLDSIIDPFIKGSYDPESMWKVAELAMGCVEPYGVNRPDMTQVVRALSQAVEFEEQKSQTFSSQPWTPSSGQGRSYDDYSSNNSTGSPYPPTQGSYGATTEYEPKPLFTP</sequence>
<dbReference type="FunFam" id="3.80.10.10:FF:000041">
    <property type="entry name" value="LRR receptor-like serine/threonine-protein kinase ERECTA"/>
    <property type="match status" value="1"/>
</dbReference>
<feature type="signal peptide" evidence="14">
    <location>
        <begin position="1"/>
        <end position="27"/>
    </location>
</feature>
<dbReference type="PROSITE" id="PS00108">
    <property type="entry name" value="PROTEIN_KINASE_ST"/>
    <property type="match status" value="1"/>
</dbReference>
<keyword evidence="7 13" id="KW-1133">Transmembrane helix</keyword>
<dbReference type="InterPro" id="IPR000719">
    <property type="entry name" value="Prot_kinase_dom"/>
</dbReference>
<feature type="region of interest" description="Disordered" evidence="12">
    <location>
        <begin position="902"/>
        <end position="958"/>
    </location>
</feature>
<dbReference type="Pfam" id="PF12819">
    <property type="entry name" value="Malectin_like"/>
    <property type="match status" value="1"/>
</dbReference>
<dbReference type="PROSITE" id="PS50011">
    <property type="entry name" value="PROTEIN_KINASE_DOM"/>
    <property type="match status" value="1"/>
</dbReference>
<gene>
    <name evidence="16" type="ORF">R1flu_007581</name>
</gene>
<dbReference type="InterPro" id="IPR032675">
    <property type="entry name" value="LRR_dom_sf"/>
</dbReference>
<dbReference type="GO" id="GO:0016020">
    <property type="term" value="C:membrane"/>
    <property type="evidence" value="ECO:0007669"/>
    <property type="project" value="UniProtKB-SubCell"/>
</dbReference>
<dbReference type="AlphaFoldDB" id="A0ABD1Z2B9"/>
<keyword evidence="4 13" id="KW-0812">Transmembrane</keyword>
<evidence type="ECO:0000256" key="7">
    <source>
        <dbReference type="ARBA" id="ARBA00022989"/>
    </source>
</evidence>
<feature type="region of interest" description="Disordered" evidence="12">
    <location>
        <begin position="579"/>
        <end position="609"/>
    </location>
</feature>
<dbReference type="Gene3D" id="3.30.200.20">
    <property type="entry name" value="Phosphorylase Kinase, domain 1"/>
    <property type="match status" value="1"/>
</dbReference>
<comment type="subcellular location">
    <subcellularLocation>
        <location evidence="1">Membrane</location>
        <topology evidence="1">Single-pass membrane protein</topology>
    </subcellularLocation>
</comment>
<comment type="caution">
    <text evidence="16">The sequence shown here is derived from an EMBL/GenBank/DDBJ whole genome shotgun (WGS) entry which is preliminary data.</text>
</comment>
<evidence type="ECO:0000256" key="10">
    <source>
        <dbReference type="ARBA" id="ARBA00047899"/>
    </source>
</evidence>
<dbReference type="Gene3D" id="1.10.510.10">
    <property type="entry name" value="Transferase(Phosphotransferase) domain 1"/>
    <property type="match status" value="1"/>
</dbReference>
<dbReference type="SUPFAM" id="SSF52058">
    <property type="entry name" value="L domain-like"/>
    <property type="match status" value="1"/>
</dbReference>
<feature type="transmembrane region" description="Helical" evidence="13">
    <location>
        <begin position="551"/>
        <end position="574"/>
    </location>
</feature>
<dbReference type="InterPro" id="IPR001245">
    <property type="entry name" value="Ser-Thr/Tyr_kinase_cat_dom"/>
</dbReference>
<keyword evidence="9" id="KW-0325">Glycoprotein</keyword>
<comment type="catalytic activity">
    <reaction evidence="10">
        <text>L-threonyl-[protein] + ATP = O-phospho-L-threonyl-[protein] + ADP + H(+)</text>
        <dbReference type="Rhea" id="RHEA:46608"/>
        <dbReference type="Rhea" id="RHEA-COMP:11060"/>
        <dbReference type="Rhea" id="RHEA-COMP:11605"/>
        <dbReference type="ChEBI" id="CHEBI:15378"/>
        <dbReference type="ChEBI" id="CHEBI:30013"/>
        <dbReference type="ChEBI" id="CHEBI:30616"/>
        <dbReference type="ChEBI" id="CHEBI:61977"/>
        <dbReference type="ChEBI" id="CHEBI:456216"/>
        <dbReference type="EC" id="2.7.11.1"/>
    </reaction>
</comment>
<dbReference type="InterPro" id="IPR024788">
    <property type="entry name" value="Malectin-like_Carb-bd_dom"/>
</dbReference>
<evidence type="ECO:0000256" key="9">
    <source>
        <dbReference type="ARBA" id="ARBA00023180"/>
    </source>
</evidence>
<comment type="catalytic activity">
    <reaction evidence="11">
        <text>L-seryl-[protein] + ATP = O-phospho-L-seryl-[protein] + ADP + H(+)</text>
        <dbReference type="Rhea" id="RHEA:17989"/>
        <dbReference type="Rhea" id="RHEA-COMP:9863"/>
        <dbReference type="Rhea" id="RHEA-COMP:11604"/>
        <dbReference type="ChEBI" id="CHEBI:15378"/>
        <dbReference type="ChEBI" id="CHEBI:29999"/>
        <dbReference type="ChEBI" id="CHEBI:30616"/>
        <dbReference type="ChEBI" id="CHEBI:83421"/>
        <dbReference type="ChEBI" id="CHEBI:456216"/>
        <dbReference type="EC" id="2.7.11.1"/>
    </reaction>
</comment>
<evidence type="ECO:0000313" key="17">
    <source>
        <dbReference type="Proteomes" id="UP001605036"/>
    </source>
</evidence>
<evidence type="ECO:0000256" key="4">
    <source>
        <dbReference type="ARBA" id="ARBA00022692"/>
    </source>
</evidence>
<proteinExistence type="predicted"/>
<dbReference type="Pfam" id="PF00560">
    <property type="entry name" value="LRR_1"/>
    <property type="match status" value="2"/>
</dbReference>
<evidence type="ECO:0000256" key="5">
    <source>
        <dbReference type="ARBA" id="ARBA00022729"/>
    </source>
</evidence>
<keyword evidence="5 14" id="KW-0732">Signal</keyword>